<evidence type="ECO:0000259" key="6">
    <source>
        <dbReference type="PROSITE" id="PS50110"/>
    </source>
</evidence>
<dbReference type="SUPFAM" id="SSF52172">
    <property type="entry name" value="CheY-like"/>
    <property type="match status" value="1"/>
</dbReference>
<dbReference type="CDD" id="cd17535">
    <property type="entry name" value="REC_NarL-like"/>
    <property type="match status" value="1"/>
</dbReference>
<reference evidence="7 8" key="1">
    <citation type="submission" date="2021-03" db="EMBL/GenBank/DDBJ databases">
        <authorList>
            <person name="Grouzdev D.S."/>
        </authorList>
    </citation>
    <scope>NUCLEOTIDE SEQUENCE [LARGE SCALE GENOMIC DNA]</scope>
    <source>
        <strain evidence="7 8">M50-1</strain>
    </source>
</reference>
<dbReference type="Pfam" id="PF00196">
    <property type="entry name" value="GerE"/>
    <property type="match status" value="1"/>
</dbReference>
<gene>
    <name evidence="7" type="ORF">EYB53_013630</name>
</gene>
<dbReference type="InterPro" id="IPR058245">
    <property type="entry name" value="NreC/VraR/RcsB-like_REC"/>
</dbReference>
<dbReference type="InterPro" id="IPR000792">
    <property type="entry name" value="Tscrpt_reg_LuxR_C"/>
</dbReference>
<dbReference type="InterPro" id="IPR001789">
    <property type="entry name" value="Sig_transdc_resp-reg_receiver"/>
</dbReference>
<feature type="domain" description="Response regulatory" evidence="6">
    <location>
        <begin position="258"/>
        <end position="373"/>
    </location>
</feature>
<dbReference type="Gene3D" id="3.30.565.10">
    <property type="entry name" value="Histidine kinase-like ATPase, C-terminal domain"/>
    <property type="match status" value="1"/>
</dbReference>
<evidence type="ECO:0000256" key="4">
    <source>
        <dbReference type="SAM" id="Coils"/>
    </source>
</evidence>
<dbReference type="PROSITE" id="PS50110">
    <property type="entry name" value="RESPONSE_REGULATORY"/>
    <property type="match status" value="1"/>
</dbReference>
<dbReference type="InterPro" id="IPR016032">
    <property type="entry name" value="Sig_transdc_resp-reg_C-effctor"/>
</dbReference>
<dbReference type="Gene3D" id="3.40.50.2300">
    <property type="match status" value="1"/>
</dbReference>
<dbReference type="RefSeq" id="WP_135478801.1">
    <property type="nucleotide sequence ID" value="NZ_SIJK02000023.1"/>
</dbReference>
<dbReference type="PROSITE" id="PS50043">
    <property type="entry name" value="HTH_LUXR_2"/>
    <property type="match status" value="1"/>
</dbReference>
<organism evidence="7 8">
    <name type="scientific">Candidatus Chloroploca mongolica</name>
    <dbReference type="NCBI Taxonomy" id="2528176"/>
    <lineage>
        <taxon>Bacteria</taxon>
        <taxon>Bacillati</taxon>
        <taxon>Chloroflexota</taxon>
        <taxon>Chloroflexia</taxon>
        <taxon>Chloroflexales</taxon>
        <taxon>Chloroflexineae</taxon>
        <taxon>Oscillochloridaceae</taxon>
        <taxon>Candidatus Chloroploca</taxon>
    </lineage>
</organism>
<name>A0ABS4DBC4_9CHLR</name>
<proteinExistence type="predicted"/>
<dbReference type="Pfam" id="PF00072">
    <property type="entry name" value="Response_reg"/>
    <property type="match status" value="1"/>
</dbReference>
<feature type="modified residue" description="4-aspartylphosphate" evidence="3">
    <location>
        <position position="308"/>
    </location>
</feature>
<dbReference type="InterPro" id="IPR011006">
    <property type="entry name" value="CheY-like_superfamily"/>
</dbReference>
<evidence type="ECO:0000259" key="5">
    <source>
        <dbReference type="PROSITE" id="PS50043"/>
    </source>
</evidence>
<sequence length="476" mass="52452">MAEPKSVSCPEATTELAMLRARVAHLEAQLVTCEATVAQQTAWIEETLRKHEQQVLALHDSLGKLLTHMKLEAQTIRESIPIRHLAQTTPVPSAPFTGTHLEQHPGSLMPRKTRMIAIIEQHRQWVAEVYGFHIDLHIGQGVATLSIAPDVEVQLLRTIQQAMANVRTSTSSQHVSLMLELVDVQLVVELSNMGLEFDLADTGEPIRILKAFEFQNLHEQAEVIGGTLAMIAMPGSGLIVRLEVPLERLSGYLHHRPGILLVGSNLFDLHTLQQSLHADGFAIVGVVTDGPSALDAAPTLRPDIILMDLAMPGMSGLEAMHPILKKMPEMQIVLLTAVENEQDLLEALKVGAAGYLLKSIDSDELCNQLLGVLRRELAISHHLALRILRNPATQPSHESLSSEDLSSALTQQELKVLTLLAQGHTYRAIAQLLDYSERAIKYQTGKAIKKMHMPSRDAAVTLVRQQMQRGLWPASH</sequence>
<dbReference type="InterPro" id="IPR036388">
    <property type="entry name" value="WH-like_DNA-bd_sf"/>
</dbReference>
<evidence type="ECO:0000256" key="2">
    <source>
        <dbReference type="ARBA" id="ARBA00023125"/>
    </source>
</evidence>
<keyword evidence="2" id="KW-0238">DNA-binding</keyword>
<dbReference type="SMART" id="SM00448">
    <property type="entry name" value="REC"/>
    <property type="match status" value="1"/>
</dbReference>
<dbReference type="InterPro" id="IPR036890">
    <property type="entry name" value="HATPase_C_sf"/>
</dbReference>
<evidence type="ECO:0000313" key="7">
    <source>
        <dbReference type="EMBL" id="MBP1466750.1"/>
    </source>
</evidence>
<keyword evidence="8" id="KW-1185">Reference proteome</keyword>
<dbReference type="SMART" id="SM00421">
    <property type="entry name" value="HTH_LUXR"/>
    <property type="match status" value="1"/>
</dbReference>
<evidence type="ECO:0000313" key="8">
    <source>
        <dbReference type="Proteomes" id="UP001193081"/>
    </source>
</evidence>
<dbReference type="PANTHER" id="PTHR43214">
    <property type="entry name" value="TWO-COMPONENT RESPONSE REGULATOR"/>
    <property type="match status" value="1"/>
</dbReference>
<dbReference type="InterPro" id="IPR039420">
    <property type="entry name" value="WalR-like"/>
</dbReference>
<dbReference type="Proteomes" id="UP001193081">
    <property type="component" value="Unassembled WGS sequence"/>
</dbReference>
<dbReference type="SUPFAM" id="SSF46894">
    <property type="entry name" value="C-terminal effector domain of the bipartite response regulators"/>
    <property type="match status" value="1"/>
</dbReference>
<dbReference type="Gene3D" id="1.10.10.10">
    <property type="entry name" value="Winged helix-like DNA-binding domain superfamily/Winged helix DNA-binding domain"/>
    <property type="match status" value="1"/>
</dbReference>
<accession>A0ABS4DBC4</accession>
<keyword evidence="4" id="KW-0175">Coiled coil</keyword>
<dbReference type="EMBL" id="SIJK02000023">
    <property type="protein sequence ID" value="MBP1466750.1"/>
    <property type="molecule type" value="Genomic_DNA"/>
</dbReference>
<feature type="domain" description="HTH luxR-type" evidence="5">
    <location>
        <begin position="402"/>
        <end position="467"/>
    </location>
</feature>
<comment type="caution">
    <text evidence="7">The sequence shown here is derived from an EMBL/GenBank/DDBJ whole genome shotgun (WGS) entry which is preliminary data.</text>
</comment>
<keyword evidence="1 3" id="KW-0597">Phosphoprotein</keyword>
<feature type="coiled-coil region" evidence="4">
    <location>
        <begin position="9"/>
        <end position="36"/>
    </location>
</feature>
<protein>
    <submittedName>
        <fullName evidence="7">Response regulator</fullName>
    </submittedName>
</protein>
<evidence type="ECO:0000256" key="3">
    <source>
        <dbReference type="PROSITE-ProRule" id="PRU00169"/>
    </source>
</evidence>
<evidence type="ECO:0000256" key="1">
    <source>
        <dbReference type="ARBA" id="ARBA00022553"/>
    </source>
</evidence>